<dbReference type="EMBL" id="MCGE01000011">
    <property type="protein sequence ID" value="ORZ16520.1"/>
    <property type="molecule type" value="Genomic_DNA"/>
</dbReference>
<dbReference type="OrthoDB" id="2239632at2759"/>
<name>A0A1X2IHK0_9FUNG</name>
<evidence type="ECO:0000256" key="1">
    <source>
        <dbReference type="SAM" id="MobiDB-lite"/>
    </source>
</evidence>
<feature type="compositionally biased region" description="Basic residues" evidence="1">
    <location>
        <begin position="220"/>
        <end position="230"/>
    </location>
</feature>
<comment type="caution">
    <text evidence="2">The sequence shown here is derived from an EMBL/GenBank/DDBJ whole genome shotgun (WGS) entry which is preliminary data.</text>
</comment>
<proteinExistence type="predicted"/>
<gene>
    <name evidence="2" type="ORF">BCR42DRAFT_451455</name>
</gene>
<feature type="region of interest" description="Disordered" evidence="1">
    <location>
        <begin position="149"/>
        <end position="262"/>
    </location>
</feature>
<evidence type="ECO:0000313" key="2">
    <source>
        <dbReference type="EMBL" id="ORZ16520.1"/>
    </source>
</evidence>
<dbReference type="Proteomes" id="UP000193560">
    <property type="component" value="Unassembled WGS sequence"/>
</dbReference>
<protein>
    <submittedName>
        <fullName evidence="2">Uncharacterized protein</fullName>
    </submittedName>
</protein>
<organism evidence="2 3">
    <name type="scientific">Absidia repens</name>
    <dbReference type="NCBI Taxonomy" id="90262"/>
    <lineage>
        <taxon>Eukaryota</taxon>
        <taxon>Fungi</taxon>
        <taxon>Fungi incertae sedis</taxon>
        <taxon>Mucoromycota</taxon>
        <taxon>Mucoromycotina</taxon>
        <taxon>Mucoromycetes</taxon>
        <taxon>Mucorales</taxon>
        <taxon>Cunninghamellaceae</taxon>
        <taxon>Absidia</taxon>
    </lineage>
</organism>
<dbReference type="AlphaFoldDB" id="A0A1X2IHK0"/>
<reference evidence="2 3" key="1">
    <citation type="submission" date="2016-07" db="EMBL/GenBank/DDBJ databases">
        <title>Pervasive Adenine N6-methylation of Active Genes in Fungi.</title>
        <authorList>
            <consortium name="DOE Joint Genome Institute"/>
            <person name="Mondo S.J."/>
            <person name="Dannebaum R.O."/>
            <person name="Kuo R.C."/>
            <person name="Labutti K."/>
            <person name="Haridas S."/>
            <person name="Kuo A."/>
            <person name="Salamov A."/>
            <person name="Ahrendt S.R."/>
            <person name="Lipzen A."/>
            <person name="Sullivan W."/>
            <person name="Andreopoulos W.B."/>
            <person name="Clum A."/>
            <person name="Lindquist E."/>
            <person name="Daum C."/>
            <person name="Ramamoorthy G.K."/>
            <person name="Gryganskyi A."/>
            <person name="Culley D."/>
            <person name="Magnuson J.K."/>
            <person name="James T.Y."/>
            <person name="O'Malley M.A."/>
            <person name="Stajich J.E."/>
            <person name="Spatafora J.W."/>
            <person name="Visel A."/>
            <person name="Grigoriev I.V."/>
        </authorList>
    </citation>
    <scope>NUCLEOTIDE SEQUENCE [LARGE SCALE GENOMIC DNA]</scope>
    <source>
        <strain evidence="2 3">NRRL 1336</strain>
    </source>
</reference>
<sequence length="362" mass="40665">MQRYDHQPSKSYNTTFALAQFLTTTGPEDYSNYRSNNRISQYDNGISFDPQTSQSLQTNKMKFFDRLRKKSNHNNSKFIPQQEQKNLQSSHQFPNQGKAPLSAWANPSSPLDRGTVHKKHIPLLDDINQPNLQMNTYQHQQKHPSFYEAEDNSFNNAGDTLPSFPTPPASSLHESEENQQQVSSLLFSSSSSSLISESSPAYTPTPITRSKTATVTVNQSHKKGIRRGSRHIQVQTEDDSELFSKKEGPPTPSDHPSSDNQVTAPATAAIPAIATAEAIQQQNNKDRCDLCSRPFNQQHLKRRQRRGSCPAVLASGAKMKLMGHEAGVLLALIDQLKQQLVEEQQSRKLLEKAIQSQWLEKN</sequence>
<feature type="compositionally biased region" description="Polar residues" evidence="1">
    <location>
        <begin position="82"/>
        <end position="95"/>
    </location>
</feature>
<evidence type="ECO:0000313" key="3">
    <source>
        <dbReference type="Proteomes" id="UP000193560"/>
    </source>
</evidence>
<feature type="compositionally biased region" description="Polar residues" evidence="1">
    <location>
        <begin position="200"/>
        <end position="219"/>
    </location>
</feature>
<feature type="region of interest" description="Disordered" evidence="1">
    <location>
        <begin position="82"/>
        <end position="115"/>
    </location>
</feature>
<accession>A0A1X2IHK0</accession>
<keyword evidence="3" id="KW-1185">Reference proteome</keyword>
<feature type="compositionally biased region" description="Low complexity" evidence="1">
    <location>
        <begin position="183"/>
        <end position="199"/>
    </location>
</feature>